<dbReference type="InterPro" id="IPR001478">
    <property type="entry name" value="PDZ"/>
</dbReference>
<dbReference type="PROSITE" id="PS00478">
    <property type="entry name" value="LIM_DOMAIN_1"/>
    <property type="match status" value="1"/>
</dbReference>
<organism evidence="12 13">
    <name type="scientific">Lepisosteus oculatus</name>
    <name type="common">Spotted gar</name>
    <dbReference type="NCBI Taxonomy" id="7918"/>
    <lineage>
        <taxon>Eukaryota</taxon>
        <taxon>Metazoa</taxon>
        <taxon>Chordata</taxon>
        <taxon>Craniata</taxon>
        <taxon>Vertebrata</taxon>
        <taxon>Euteleostomi</taxon>
        <taxon>Actinopterygii</taxon>
        <taxon>Neopterygii</taxon>
        <taxon>Holostei</taxon>
        <taxon>Semionotiformes</taxon>
        <taxon>Lepisosteidae</taxon>
        <taxon>Lepisosteus</taxon>
    </lineage>
</organism>
<evidence type="ECO:0000256" key="9">
    <source>
        <dbReference type="PROSITE-ProRule" id="PRU00125"/>
    </source>
</evidence>
<evidence type="ECO:0000259" key="10">
    <source>
        <dbReference type="PROSITE" id="PS50023"/>
    </source>
</evidence>
<sequence>MNTYTVTLKGPAPWGFRLQGGKDFSMPLTVSRLTPGGKAAQAGVGPGDWVVSIDHANAEEMTHVEAQNKIRAAGDTLTLSLSSRQAPEPKYSFAPSMSLNKMPRPFISGSDDTNLGPVTKPVTYVPTAPKFNAPANVLQQHNGRFLILARRVLCKILNPENENGNTRNLDLTSRKATLMTSVKKNIKICCAIADQLRLHFWDFCGFVVEKRVPCCQSRTGSYFFLNFKNHVDIKRNIYGIWCSRHSLRVESVPCYLANDASKKRLIEDTQDWQPRTGTTQSRSFRILAQLTGTDFMQDPDDENLKKSRNEIYRNMPRCSVTGIMSGLPVPSISSPERPQTEQIKQSHISKYNRLTLFILSIFSDPDKKKKKKSVFTVYLAKTKLQAPKCHIAVTNKLLMLKELKNVEKMLCSGVSLSDSYVKIVKLQRTLICTVTSPLLGLNAEMPECLLSFPILNCRLKRMAISPPPPLFLAKMTPRPAAGPSCRPPWVTDPNFADRYHPDKTSTVLTRHSQPAQPTPMQNRSSIVQAAQQAPEDSSRTPVCAACSKIIRGRYLVALGRSWHPEEFTCSQCKVVLEEGGFFEERGSILCTKCYDSRYAPNCAKCKKIITGEIMHALKMTWHVHCFICAACKIPIRNKAFYMEEGEPYCEKDYEKMFGTKCHGCDFKIDAGDRFLEALGYSWHDTCFVCAICQINLEGKTFYSKKDKPLCKTHAFSHV</sequence>
<dbReference type="InterPro" id="IPR001781">
    <property type="entry name" value="Znf_LIM"/>
</dbReference>
<dbReference type="GO" id="GO:0030036">
    <property type="term" value="P:actin cytoskeleton organization"/>
    <property type="evidence" value="ECO:0000318"/>
    <property type="project" value="GO_Central"/>
</dbReference>
<dbReference type="CDD" id="cd09456">
    <property type="entry name" value="LIM2_Enigma"/>
    <property type="match status" value="1"/>
</dbReference>
<dbReference type="Pfam" id="PF00595">
    <property type="entry name" value="PDZ"/>
    <property type="match status" value="1"/>
</dbReference>
<dbReference type="Bgee" id="ENSLOCG00000011920">
    <property type="expression patterns" value="Expressed in muscle tissue and 13 other cell types or tissues"/>
</dbReference>
<keyword evidence="4" id="KW-0677">Repeat</keyword>
<keyword evidence="6 9" id="KW-0440">LIM domain</keyword>
<dbReference type="CDD" id="cd06753">
    <property type="entry name" value="PDZ_PDLIM-like"/>
    <property type="match status" value="1"/>
</dbReference>
<dbReference type="FunFam" id="2.30.42.10:FF:000019">
    <property type="entry name" value="LIM domain binding 3 isoform 1"/>
    <property type="match status" value="1"/>
</dbReference>
<protein>
    <recommendedName>
        <fullName evidence="8">PDZ and LIM domain protein 7</fullName>
    </recommendedName>
</protein>
<dbReference type="InParanoid" id="W5N202"/>
<evidence type="ECO:0000256" key="3">
    <source>
        <dbReference type="ARBA" id="ARBA00022723"/>
    </source>
</evidence>
<keyword evidence="7" id="KW-0206">Cytoskeleton</keyword>
<dbReference type="AlphaFoldDB" id="W5N202"/>
<dbReference type="FunFam" id="2.10.110.10:FF:000020">
    <property type="entry name" value="PDZ and LIM domain protein 5"/>
    <property type="match status" value="1"/>
</dbReference>
<dbReference type="FunCoup" id="W5N202">
    <property type="interactions" value="736"/>
</dbReference>
<dbReference type="SUPFAM" id="SSF57716">
    <property type="entry name" value="Glucocorticoid receptor-like (DNA-binding domain)"/>
    <property type="match status" value="4"/>
</dbReference>
<dbReference type="FunFam" id="2.10.110.10:FF:000010">
    <property type="entry name" value="PDZ and LIM domain protein 5"/>
    <property type="match status" value="1"/>
</dbReference>
<keyword evidence="5 9" id="KW-0862">Zinc</keyword>
<dbReference type="GO" id="GO:0046872">
    <property type="term" value="F:metal ion binding"/>
    <property type="evidence" value="ECO:0007669"/>
    <property type="project" value="UniProtKB-KW"/>
</dbReference>
<evidence type="ECO:0000256" key="5">
    <source>
        <dbReference type="ARBA" id="ARBA00022833"/>
    </source>
</evidence>
<dbReference type="GO" id="GO:0007507">
    <property type="term" value="P:heart development"/>
    <property type="evidence" value="ECO:0000318"/>
    <property type="project" value="GO_Central"/>
</dbReference>
<evidence type="ECO:0000256" key="6">
    <source>
        <dbReference type="ARBA" id="ARBA00023038"/>
    </source>
</evidence>
<evidence type="ECO:0000256" key="1">
    <source>
        <dbReference type="ARBA" id="ARBA00004245"/>
    </source>
</evidence>
<name>W5N202_LEPOC</name>
<dbReference type="eggNOG" id="KOG1703">
    <property type="taxonomic scope" value="Eukaryota"/>
</dbReference>
<dbReference type="GO" id="GO:0061061">
    <property type="term" value="P:muscle structure development"/>
    <property type="evidence" value="ECO:0000318"/>
    <property type="project" value="GO_Central"/>
</dbReference>
<dbReference type="GO" id="GO:0030018">
    <property type="term" value="C:Z disc"/>
    <property type="evidence" value="ECO:0000318"/>
    <property type="project" value="GO_Central"/>
</dbReference>
<dbReference type="Gene3D" id="2.30.42.10">
    <property type="match status" value="1"/>
</dbReference>
<dbReference type="GO" id="GO:0005912">
    <property type="term" value="C:adherens junction"/>
    <property type="evidence" value="ECO:0000318"/>
    <property type="project" value="GO_Central"/>
</dbReference>
<dbReference type="InterPro" id="IPR036034">
    <property type="entry name" value="PDZ_sf"/>
</dbReference>
<evidence type="ECO:0000313" key="12">
    <source>
        <dbReference type="Ensembl" id="ENSLOCP00000014661.1"/>
    </source>
</evidence>
<dbReference type="GO" id="GO:0051371">
    <property type="term" value="F:muscle alpha-actinin binding"/>
    <property type="evidence" value="ECO:0000318"/>
    <property type="project" value="GO_Central"/>
</dbReference>
<dbReference type="SMART" id="SM00228">
    <property type="entry name" value="PDZ"/>
    <property type="match status" value="1"/>
</dbReference>
<reference evidence="13" key="1">
    <citation type="submission" date="2011-12" db="EMBL/GenBank/DDBJ databases">
        <title>The Draft Genome of Lepisosteus oculatus.</title>
        <authorList>
            <consortium name="The Broad Institute Genome Assembly &amp; Analysis Group"/>
            <consortium name="Computational R&amp;D Group"/>
            <consortium name="and Sequencing Platform"/>
            <person name="Di Palma F."/>
            <person name="Alfoldi J."/>
            <person name="Johnson J."/>
            <person name="Berlin A."/>
            <person name="Gnerre S."/>
            <person name="Jaffe D."/>
            <person name="MacCallum I."/>
            <person name="Young S."/>
            <person name="Walker B.J."/>
            <person name="Lander E.S."/>
            <person name="Lindblad-Toh K."/>
        </authorList>
    </citation>
    <scope>NUCLEOTIDE SEQUENCE [LARGE SCALE GENOMIC DNA]</scope>
</reference>
<evidence type="ECO:0000313" key="13">
    <source>
        <dbReference type="Proteomes" id="UP000018468"/>
    </source>
</evidence>
<evidence type="ECO:0000256" key="2">
    <source>
        <dbReference type="ARBA" id="ARBA00022490"/>
    </source>
</evidence>
<dbReference type="HOGENOM" id="CLU_001357_8_1_1"/>
<dbReference type="GO" id="GO:0001725">
    <property type="term" value="C:stress fiber"/>
    <property type="evidence" value="ECO:0000318"/>
    <property type="project" value="GO_Central"/>
</dbReference>
<keyword evidence="13" id="KW-1185">Reference proteome</keyword>
<dbReference type="STRING" id="7918.ENSLOCP00000014661"/>
<feature type="domain" description="LIM zinc-binding" evidence="10">
    <location>
        <begin position="541"/>
        <end position="599"/>
    </location>
</feature>
<evidence type="ECO:0000256" key="7">
    <source>
        <dbReference type="ARBA" id="ARBA00023212"/>
    </source>
</evidence>
<feature type="domain" description="PDZ" evidence="11">
    <location>
        <begin position="9"/>
        <end position="85"/>
    </location>
</feature>
<dbReference type="Proteomes" id="UP000018468">
    <property type="component" value="Linkage group LG6"/>
</dbReference>
<evidence type="ECO:0000256" key="8">
    <source>
        <dbReference type="ARBA" id="ARBA00039368"/>
    </source>
</evidence>
<reference evidence="12" key="2">
    <citation type="submission" date="2025-08" db="UniProtKB">
        <authorList>
            <consortium name="Ensembl"/>
        </authorList>
    </citation>
    <scope>IDENTIFICATION</scope>
</reference>
<dbReference type="FunFam" id="2.10.110.10:FF:000014">
    <property type="entry name" value="PDZ and LIM domain protein 5"/>
    <property type="match status" value="1"/>
</dbReference>
<dbReference type="CDD" id="cd09458">
    <property type="entry name" value="LIM3_Enigma"/>
    <property type="match status" value="1"/>
</dbReference>
<dbReference type="SUPFAM" id="SSF50156">
    <property type="entry name" value="PDZ domain-like"/>
    <property type="match status" value="1"/>
</dbReference>
<dbReference type="PANTHER" id="PTHR24214:SF0">
    <property type="entry name" value="PDZ AND LIM DOMAIN PROTEIN 7"/>
    <property type="match status" value="1"/>
</dbReference>
<feature type="domain" description="LIM zinc-binding" evidence="10">
    <location>
        <begin position="600"/>
        <end position="659"/>
    </location>
</feature>
<dbReference type="Ensembl" id="ENSLOCT00000014690.1">
    <property type="protein sequence ID" value="ENSLOCP00000014661.1"/>
    <property type="gene ID" value="ENSLOCG00000011920.1"/>
</dbReference>
<feature type="domain" description="LIM zinc-binding" evidence="10">
    <location>
        <begin position="660"/>
        <end position="718"/>
    </location>
</feature>
<keyword evidence="2" id="KW-0963">Cytoplasm</keyword>
<dbReference type="EMBL" id="AHAT01005447">
    <property type="status" value="NOT_ANNOTATED_CDS"/>
    <property type="molecule type" value="Genomic_DNA"/>
</dbReference>
<dbReference type="EMBL" id="AHAT01005446">
    <property type="status" value="NOT_ANNOTATED_CDS"/>
    <property type="molecule type" value="Genomic_DNA"/>
</dbReference>
<dbReference type="GO" id="GO:0031941">
    <property type="term" value="C:filamentous actin"/>
    <property type="evidence" value="ECO:0000318"/>
    <property type="project" value="GO_Central"/>
</dbReference>
<proteinExistence type="predicted"/>
<dbReference type="InterPro" id="IPR050604">
    <property type="entry name" value="PDZ-LIM_domain"/>
</dbReference>
<accession>W5N202</accession>
<dbReference type="PROSITE" id="PS50106">
    <property type="entry name" value="PDZ"/>
    <property type="match status" value="1"/>
</dbReference>
<dbReference type="PROSITE" id="PS50023">
    <property type="entry name" value="LIM_DOMAIN_2"/>
    <property type="match status" value="3"/>
</dbReference>
<dbReference type="SMART" id="SM00132">
    <property type="entry name" value="LIM"/>
    <property type="match status" value="3"/>
</dbReference>
<evidence type="ECO:0000259" key="11">
    <source>
        <dbReference type="PROSITE" id="PS50106"/>
    </source>
</evidence>
<comment type="subcellular location">
    <subcellularLocation>
        <location evidence="1">Cytoplasm</location>
        <location evidence="1">Cytoskeleton</location>
    </subcellularLocation>
</comment>
<dbReference type="PANTHER" id="PTHR24214">
    <property type="entry name" value="PDZ AND LIM DOMAIN PROTEIN ZASP"/>
    <property type="match status" value="1"/>
</dbReference>
<dbReference type="OMA" id="ACSKIIR"/>
<keyword evidence="3 9" id="KW-0479">Metal-binding</keyword>
<dbReference type="GeneTree" id="ENSGT00940000159626"/>
<dbReference type="Gene3D" id="2.10.110.10">
    <property type="entry name" value="Cysteine Rich Protein"/>
    <property type="match status" value="3"/>
</dbReference>
<evidence type="ECO:0000256" key="4">
    <source>
        <dbReference type="ARBA" id="ARBA00022737"/>
    </source>
</evidence>
<dbReference type="GO" id="GO:0003779">
    <property type="term" value="F:actin binding"/>
    <property type="evidence" value="ECO:0000318"/>
    <property type="project" value="GO_Central"/>
</dbReference>
<reference evidence="12" key="3">
    <citation type="submission" date="2025-09" db="UniProtKB">
        <authorList>
            <consortium name="Ensembl"/>
        </authorList>
    </citation>
    <scope>IDENTIFICATION</scope>
</reference>
<dbReference type="Pfam" id="PF00412">
    <property type="entry name" value="LIM"/>
    <property type="match status" value="3"/>
</dbReference>